<reference evidence="2 3" key="1">
    <citation type="submission" date="2020-07" db="EMBL/GenBank/DDBJ databases">
        <title>Comparative genomics of pyrophilous fungi reveals a link between fire events and developmental genes.</title>
        <authorList>
            <consortium name="DOE Joint Genome Institute"/>
            <person name="Steindorff A.S."/>
            <person name="Carver A."/>
            <person name="Calhoun S."/>
            <person name="Stillman K."/>
            <person name="Liu H."/>
            <person name="Lipzen A."/>
            <person name="Pangilinan J."/>
            <person name="Labutti K."/>
            <person name="Bruns T.D."/>
            <person name="Grigoriev I.V."/>
        </authorList>
    </citation>
    <scope>NUCLEOTIDE SEQUENCE [LARGE SCALE GENOMIC DNA]</scope>
    <source>
        <strain evidence="2 3">CBS 144469</strain>
    </source>
</reference>
<evidence type="ECO:0000313" key="2">
    <source>
        <dbReference type="EMBL" id="KAF6741861.1"/>
    </source>
</evidence>
<comment type="caution">
    <text evidence="2">The sequence shown here is derived from an EMBL/GenBank/DDBJ whole genome shotgun (WGS) entry which is preliminary data.</text>
</comment>
<feature type="compositionally biased region" description="Polar residues" evidence="1">
    <location>
        <begin position="198"/>
        <end position="215"/>
    </location>
</feature>
<keyword evidence="3" id="KW-1185">Reference proteome</keyword>
<accession>A0A8H6LUR2</accession>
<gene>
    <name evidence="2" type="ORF">DFP72DRAFT_861405</name>
</gene>
<protein>
    <submittedName>
        <fullName evidence="2">Uncharacterized protein</fullName>
    </submittedName>
</protein>
<dbReference type="AlphaFoldDB" id="A0A8H6LUR2"/>
<proteinExistence type="predicted"/>
<organism evidence="2 3">
    <name type="scientific">Ephemerocybe angulata</name>
    <dbReference type="NCBI Taxonomy" id="980116"/>
    <lineage>
        <taxon>Eukaryota</taxon>
        <taxon>Fungi</taxon>
        <taxon>Dikarya</taxon>
        <taxon>Basidiomycota</taxon>
        <taxon>Agaricomycotina</taxon>
        <taxon>Agaricomycetes</taxon>
        <taxon>Agaricomycetidae</taxon>
        <taxon>Agaricales</taxon>
        <taxon>Agaricineae</taxon>
        <taxon>Psathyrellaceae</taxon>
        <taxon>Ephemerocybe</taxon>
    </lineage>
</organism>
<evidence type="ECO:0000256" key="1">
    <source>
        <dbReference type="SAM" id="MobiDB-lite"/>
    </source>
</evidence>
<feature type="region of interest" description="Disordered" evidence="1">
    <location>
        <begin position="198"/>
        <end position="217"/>
    </location>
</feature>
<sequence length="230" mass="26049">MSQEWDYIRERIIDEKIEAREGNNVGLGGARWRVMLPVHGTIDLLMVLRAEYDWRVERKGTRELRGSQSWYGLSRRGGLYKGYVWLPTLVDVLPFLLISPPSGVSTHHVGSEQTWLKVRMREVQWIKGSNCGFWKRAEGHCAKPRSIMICTRVSILLPFGSANSGGLGPTKAHTMQLSNDQEQQELGPLIEIQNTMSNNLNESPKSSTAMDQGSYTRHMKADVMKARHLG</sequence>
<dbReference type="EMBL" id="JACGCI010000214">
    <property type="protein sequence ID" value="KAF6741861.1"/>
    <property type="molecule type" value="Genomic_DNA"/>
</dbReference>
<evidence type="ECO:0000313" key="3">
    <source>
        <dbReference type="Proteomes" id="UP000521943"/>
    </source>
</evidence>
<name>A0A8H6LUR2_9AGAR</name>
<dbReference type="Proteomes" id="UP000521943">
    <property type="component" value="Unassembled WGS sequence"/>
</dbReference>